<evidence type="ECO:0000313" key="4">
    <source>
        <dbReference type="Proteomes" id="UP001295444"/>
    </source>
</evidence>
<keyword evidence="4" id="KW-1185">Reference proteome</keyword>
<feature type="compositionally biased region" description="Basic and acidic residues" evidence="1">
    <location>
        <begin position="91"/>
        <end position="112"/>
    </location>
</feature>
<dbReference type="PANTHER" id="PTHR15197">
    <property type="entry name" value="COILIN P80"/>
    <property type="match status" value="1"/>
</dbReference>
<feature type="compositionally biased region" description="Basic and acidic residues" evidence="1">
    <location>
        <begin position="156"/>
        <end position="167"/>
    </location>
</feature>
<dbReference type="InterPro" id="IPR056398">
    <property type="entry name" value="Tudor_Coilin"/>
</dbReference>
<feature type="compositionally biased region" description="Low complexity" evidence="1">
    <location>
        <begin position="198"/>
        <end position="213"/>
    </location>
</feature>
<feature type="region of interest" description="Disordered" evidence="1">
    <location>
        <begin position="31"/>
        <end position="247"/>
    </location>
</feature>
<sequence length="476" mass="53023">MRQVIRNPHSTYRDCVKVKWDESYLEDAPKSGTIFVSPSKKTKKRHCPRSEDDEDAVGIKPKKLKADSQQILKVVSDPESVKKTKRKKSRRDVSSDIHSDESAEEAKKSQKEKVKKKTKTLDVPKAPTAVNETKKTLKSKKAKNMCDDSLTPSSKHIQETLRPDKNHNKANTSVQGAKTVFTITETLTSSEKAKKKASSSSSSDTDSSKVLVTNDHGSKSTETISPQPLKSSSVDLQRKDDAESSDSDTFVIKKTIAATNSSVSHPLHIPNGNAPVPVGVQQGPLPKSCAIGRGLGRGRGDFPWRGHGGRGFRMRGVHGNPGRGRDNENFFKSYDKETLKQQQLNEPVTNRSFVIQNPPDIPKRDYNTLPLLAAPPQTGTRIAFKLLELTENYTPEVSDYKEGKLLNYNPLTQELEVEILSRQTREKEPGKFDLVYQTEDGTDIVEYAVTQESKITEKWSSLIEPRLIVEYSPEGP</sequence>
<dbReference type="Proteomes" id="UP001295444">
    <property type="component" value="Chromosome 05"/>
</dbReference>
<dbReference type="GO" id="GO:0015030">
    <property type="term" value="C:Cajal body"/>
    <property type="evidence" value="ECO:0007669"/>
    <property type="project" value="TreeGrafter"/>
</dbReference>
<feature type="compositionally biased region" description="Polar residues" evidence="1">
    <location>
        <begin position="220"/>
        <end position="235"/>
    </location>
</feature>
<name>A0AAD1S395_PELCU</name>
<proteinExistence type="predicted"/>
<dbReference type="AlphaFoldDB" id="A0AAD1S395"/>
<dbReference type="GO" id="GO:0030620">
    <property type="term" value="F:U2 snRNA binding"/>
    <property type="evidence" value="ECO:0007669"/>
    <property type="project" value="TreeGrafter"/>
</dbReference>
<organism evidence="3 4">
    <name type="scientific">Pelobates cultripes</name>
    <name type="common">Western spadefoot toad</name>
    <dbReference type="NCBI Taxonomy" id="61616"/>
    <lineage>
        <taxon>Eukaryota</taxon>
        <taxon>Metazoa</taxon>
        <taxon>Chordata</taxon>
        <taxon>Craniata</taxon>
        <taxon>Vertebrata</taxon>
        <taxon>Euteleostomi</taxon>
        <taxon>Amphibia</taxon>
        <taxon>Batrachia</taxon>
        <taxon>Anura</taxon>
        <taxon>Pelobatoidea</taxon>
        <taxon>Pelobatidae</taxon>
        <taxon>Pelobates</taxon>
    </lineage>
</organism>
<dbReference type="GO" id="GO:0030619">
    <property type="term" value="F:U1 snRNA binding"/>
    <property type="evidence" value="ECO:0007669"/>
    <property type="project" value="TreeGrafter"/>
</dbReference>
<reference evidence="3" key="1">
    <citation type="submission" date="2022-03" db="EMBL/GenBank/DDBJ databases">
        <authorList>
            <person name="Alioto T."/>
            <person name="Alioto T."/>
            <person name="Gomez Garrido J."/>
        </authorList>
    </citation>
    <scope>NUCLEOTIDE SEQUENCE</scope>
</reference>
<dbReference type="PANTHER" id="PTHR15197:SF0">
    <property type="entry name" value="COILIN"/>
    <property type="match status" value="1"/>
</dbReference>
<dbReference type="Pfam" id="PF23086">
    <property type="entry name" value="Tudor_Coilin"/>
    <property type="match status" value="1"/>
</dbReference>
<dbReference type="InterPro" id="IPR024822">
    <property type="entry name" value="Coilin"/>
</dbReference>
<evidence type="ECO:0000256" key="1">
    <source>
        <dbReference type="SAM" id="MobiDB-lite"/>
    </source>
</evidence>
<dbReference type="EMBL" id="OW240916">
    <property type="protein sequence ID" value="CAH2291843.1"/>
    <property type="molecule type" value="Genomic_DNA"/>
</dbReference>
<protein>
    <submittedName>
        <fullName evidence="3">Coilin</fullName>
    </submittedName>
</protein>
<evidence type="ECO:0000259" key="2">
    <source>
        <dbReference type="Pfam" id="PF23086"/>
    </source>
</evidence>
<gene>
    <name evidence="3" type="ORF">PECUL_23A020715</name>
</gene>
<accession>A0AAD1S395</accession>
<dbReference type="GO" id="GO:0000387">
    <property type="term" value="P:spliceosomal snRNP assembly"/>
    <property type="evidence" value="ECO:0007669"/>
    <property type="project" value="TreeGrafter"/>
</dbReference>
<feature type="domain" description="Coilin tudor" evidence="2">
    <location>
        <begin position="364"/>
        <end position="458"/>
    </location>
</feature>
<evidence type="ECO:0000313" key="3">
    <source>
        <dbReference type="EMBL" id="CAH2291843.1"/>
    </source>
</evidence>